<dbReference type="AlphaFoldDB" id="D7TPQ7"/>
<reference evidence="3" key="1">
    <citation type="journal article" date="2007" name="Nature">
        <title>The grapevine genome sequence suggests ancestral hexaploidization in major angiosperm phyla.</title>
        <authorList>
            <consortium name="The French-Italian Public Consortium for Grapevine Genome Characterization."/>
            <person name="Jaillon O."/>
            <person name="Aury J.-M."/>
            <person name="Noel B."/>
            <person name="Policriti A."/>
            <person name="Clepet C."/>
            <person name="Casagrande A."/>
            <person name="Choisne N."/>
            <person name="Aubourg S."/>
            <person name="Vitulo N."/>
            <person name="Jubin C."/>
            <person name="Vezzi A."/>
            <person name="Legeai F."/>
            <person name="Hugueney P."/>
            <person name="Dasilva C."/>
            <person name="Horner D."/>
            <person name="Mica E."/>
            <person name="Jublot D."/>
            <person name="Poulain J."/>
            <person name="Bruyere C."/>
            <person name="Billault A."/>
            <person name="Segurens B."/>
            <person name="Gouyvenoux M."/>
            <person name="Ugarte E."/>
            <person name="Cattonaro F."/>
            <person name="Anthouard V."/>
            <person name="Vico V."/>
            <person name="Del Fabbro C."/>
            <person name="Alaux M."/>
            <person name="Di Gaspero G."/>
            <person name="Dumas V."/>
            <person name="Felice N."/>
            <person name="Paillard S."/>
            <person name="Juman I."/>
            <person name="Moroldo M."/>
            <person name="Scalabrin S."/>
            <person name="Canaguier A."/>
            <person name="Le Clainche I."/>
            <person name="Malacrida G."/>
            <person name="Durand E."/>
            <person name="Pesole G."/>
            <person name="Laucou V."/>
            <person name="Chatelet P."/>
            <person name="Merdinoglu D."/>
            <person name="Delledonne M."/>
            <person name="Pezzotti M."/>
            <person name="Lecharny A."/>
            <person name="Scarpelli C."/>
            <person name="Artiguenave F."/>
            <person name="Pe M.E."/>
            <person name="Valle G."/>
            <person name="Morgante M."/>
            <person name="Caboche M."/>
            <person name="Adam-Blondon A.-F."/>
            <person name="Weissenbach J."/>
            <person name="Quetier F."/>
            <person name="Wincker P."/>
        </authorList>
    </citation>
    <scope>NUCLEOTIDE SEQUENCE [LARGE SCALE GENOMIC DNA]</scope>
    <source>
        <strain evidence="3">cv. Pinot noir / PN40024</strain>
    </source>
</reference>
<organism evidence="2 3">
    <name type="scientific">Vitis vinifera</name>
    <name type="common">Grape</name>
    <dbReference type="NCBI Taxonomy" id="29760"/>
    <lineage>
        <taxon>Eukaryota</taxon>
        <taxon>Viridiplantae</taxon>
        <taxon>Streptophyta</taxon>
        <taxon>Embryophyta</taxon>
        <taxon>Tracheophyta</taxon>
        <taxon>Spermatophyta</taxon>
        <taxon>Magnoliopsida</taxon>
        <taxon>eudicotyledons</taxon>
        <taxon>Gunneridae</taxon>
        <taxon>Pentapetalae</taxon>
        <taxon>rosids</taxon>
        <taxon>Vitales</taxon>
        <taxon>Vitaceae</taxon>
        <taxon>Viteae</taxon>
        <taxon>Vitis</taxon>
    </lineage>
</organism>
<evidence type="ECO:0000313" key="3">
    <source>
        <dbReference type="Proteomes" id="UP000009183"/>
    </source>
</evidence>
<keyword evidence="3" id="KW-1185">Reference proteome</keyword>
<evidence type="ECO:0000313" key="2">
    <source>
        <dbReference type="EMBL" id="CBI32480.3"/>
    </source>
</evidence>
<evidence type="ECO:0000256" key="1">
    <source>
        <dbReference type="SAM" id="Phobius"/>
    </source>
</evidence>
<keyword evidence="1" id="KW-0812">Transmembrane</keyword>
<dbReference type="InParanoid" id="D7TPQ7"/>
<gene>
    <name evidence="2" type="ordered locus">VIT_03s0063g01230</name>
</gene>
<accession>D7TPQ7</accession>
<dbReference type="HOGENOM" id="CLU_2799208_0_0_1"/>
<dbReference type="Proteomes" id="UP000009183">
    <property type="component" value="Chromosome 3"/>
</dbReference>
<protein>
    <submittedName>
        <fullName evidence="2">Uncharacterized protein</fullName>
    </submittedName>
</protein>
<keyword evidence="1" id="KW-0472">Membrane</keyword>
<proteinExistence type="predicted"/>
<sequence length="68" mass="7819">MNCYTLPIMIIFILALISMGVIIYLYANHRGDTCDPHVIFGLGTNHWIPLMNWQWKNTNCSGPFLFST</sequence>
<name>D7TPQ7_VITVI</name>
<dbReference type="STRING" id="29760.D7TPQ7"/>
<feature type="transmembrane region" description="Helical" evidence="1">
    <location>
        <begin position="6"/>
        <end position="27"/>
    </location>
</feature>
<dbReference type="PaxDb" id="29760-VIT_03s0063g01230.t01"/>
<dbReference type="EMBL" id="FN596006">
    <property type="protein sequence ID" value="CBI32480.3"/>
    <property type="molecule type" value="Genomic_DNA"/>
</dbReference>
<keyword evidence="1" id="KW-1133">Transmembrane helix</keyword>